<comment type="caution">
    <text evidence="3">The sequence shown here is derived from an EMBL/GenBank/DDBJ whole genome shotgun (WGS) entry which is preliminary data.</text>
</comment>
<dbReference type="GO" id="GO:0003676">
    <property type="term" value="F:nucleic acid binding"/>
    <property type="evidence" value="ECO:0007669"/>
    <property type="project" value="InterPro"/>
</dbReference>
<dbReference type="OrthoDB" id="9814072at2"/>
<evidence type="ECO:0000313" key="3">
    <source>
        <dbReference type="EMBL" id="PIL20252.1"/>
    </source>
</evidence>
<sequence length="717" mass="80924">MTIRMNFDRVTRYYINSVPYFFEESDDQHAFFRRDDGSAAVERFTWPTLHEIVQQPEWDYEKRSKSVDEAKSRPQPHIGLSALSRTNQTLVCNRWFFVCGLTRRYSEGGLTLRPDGVGQHYPHIKAYAAEEWKTFHEIYGAKYFSSNGNSFGFDASPASILRWYRAVKKAGGRMDALIDKRGRASKLDINQDSYLFIQQQLREFLLNQRHTGREVVDNTINALRRENERREAAMLPLLQTRGKTALWEWLKRFDRLEVDAGREGSAIAKRRYLGVGKTNRATRPGQTFQVDEWEIDARTIIMNGPIREGLDQKTIDRLPRGRRWLYVVLDVATRYIVGLLVASSQNSASAIRALEMSTRDKSDLAAAAGAESIWHGFPFEGVESDTGSAFRAGATTRAVNETCAAYSYPTVGEPQFRGTIERPFLTFTYRVMPYLPGQTFANPKERGDYPTEETAVLTDDQLALIFIRYVVDVYHNTPHAGLFRETPAAALERLSGTVGLPPQLPRSMRRRAFGISLDRKVTSKGITLLGVAYNSRELQKLRRRAKNTKVTLYLEPNDIGTISVCTGKEWLEVECSVENFHGVKLDEWVSVGKILRRRYAGQAALAADTISDALQAMRSRANEAMRIMGVLPQQATAKDIARLEKELYLGLSVVENEIPELDALDLADDGIGYVIGDPDAGQGGALPGDAPSTSDDEEVDLDDPEEDTDWWQEGEDL</sequence>
<accession>A0A2G8RFF3</accession>
<dbReference type="InterPro" id="IPR012337">
    <property type="entry name" value="RNaseH-like_sf"/>
</dbReference>
<dbReference type="InterPro" id="IPR001584">
    <property type="entry name" value="Integrase_cat-core"/>
</dbReference>
<dbReference type="PROSITE" id="PS50994">
    <property type="entry name" value="INTEGRASE"/>
    <property type="match status" value="1"/>
</dbReference>
<keyword evidence="4" id="KW-1185">Reference proteome</keyword>
<organism evidence="3 4">
    <name type="scientific">Puniceibacterium antarcticum</name>
    <dbReference type="NCBI Taxonomy" id="1206336"/>
    <lineage>
        <taxon>Bacteria</taxon>
        <taxon>Pseudomonadati</taxon>
        <taxon>Pseudomonadota</taxon>
        <taxon>Alphaproteobacteria</taxon>
        <taxon>Rhodobacterales</taxon>
        <taxon>Paracoccaceae</taxon>
        <taxon>Puniceibacterium</taxon>
    </lineage>
</organism>
<dbReference type="EMBL" id="AWWI01000064">
    <property type="protein sequence ID" value="PIL20252.1"/>
    <property type="molecule type" value="Genomic_DNA"/>
</dbReference>
<feature type="compositionally biased region" description="Acidic residues" evidence="1">
    <location>
        <begin position="694"/>
        <end position="717"/>
    </location>
</feature>
<dbReference type="SUPFAM" id="SSF53098">
    <property type="entry name" value="Ribonuclease H-like"/>
    <property type="match status" value="1"/>
</dbReference>
<dbReference type="Gene3D" id="3.30.420.10">
    <property type="entry name" value="Ribonuclease H-like superfamily/Ribonuclease H"/>
    <property type="match status" value="1"/>
</dbReference>
<dbReference type="Proteomes" id="UP000231259">
    <property type="component" value="Unassembled WGS sequence"/>
</dbReference>
<gene>
    <name evidence="3" type="ORF">P775_09890</name>
</gene>
<name>A0A2G8RFF3_9RHOB</name>
<protein>
    <recommendedName>
        <fullName evidence="2">Integrase catalytic domain-containing protein</fullName>
    </recommendedName>
</protein>
<proteinExistence type="predicted"/>
<evidence type="ECO:0000313" key="4">
    <source>
        <dbReference type="Proteomes" id="UP000231259"/>
    </source>
</evidence>
<feature type="domain" description="Integrase catalytic" evidence="2">
    <location>
        <begin position="280"/>
        <end position="495"/>
    </location>
</feature>
<dbReference type="AlphaFoldDB" id="A0A2G8RFF3"/>
<dbReference type="GO" id="GO:0015074">
    <property type="term" value="P:DNA integration"/>
    <property type="evidence" value="ECO:0007669"/>
    <property type="project" value="InterPro"/>
</dbReference>
<evidence type="ECO:0000256" key="1">
    <source>
        <dbReference type="SAM" id="MobiDB-lite"/>
    </source>
</evidence>
<feature type="region of interest" description="Disordered" evidence="1">
    <location>
        <begin position="677"/>
        <end position="717"/>
    </location>
</feature>
<evidence type="ECO:0000259" key="2">
    <source>
        <dbReference type="PROSITE" id="PS50994"/>
    </source>
</evidence>
<reference evidence="3 4" key="1">
    <citation type="submission" date="2013-09" db="EMBL/GenBank/DDBJ databases">
        <title>Genome sequencing of Phaeobacter antarcticus sp. nov. SM1211.</title>
        <authorList>
            <person name="Zhang X.-Y."/>
            <person name="Liu C."/>
            <person name="Chen X.-L."/>
            <person name="Xie B.-B."/>
            <person name="Qin Q.-L."/>
            <person name="Rong J.-C."/>
            <person name="Zhang Y.-Z."/>
        </authorList>
    </citation>
    <scope>NUCLEOTIDE SEQUENCE [LARGE SCALE GENOMIC DNA]</scope>
    <source>
        <strain evidence="3 4">SM1211</strain>
    </source>
</reference>
<dbReference type="InterPro" id="IPR036397">
    <property type="entry name" value="RNaseH_sf"/>
</dbReference>